<dbReference type="Gene3D" id="1.20.58.2220">
    <property type="entry name" value="Formin, FH2 domain"/>
    <property type="match status" value="1"/>
</dbReference>
<dbReference type="InterPro" id="IPR042201">
    <property type="entry name" value="FH2_Formin_sf"/>
</dbReference>
<protein>
    <submittedName>
        <fullName evidence="2">Protein diaphanous-like 2</fullName>
    </submittedName>
</protein>
<dbReference type="InterPro" id="IPR051412">
    <property type="entry name" value="Formin_Homology_Diaphanous_sf"/>
</dbReference>
<comment type="caution">
    <text evidence="2">The sequence shown here is derived from an EMBL/GenBank/DDBJ whole genome shotgun (WGS) entry which is preliminary data.</text>
</comment>
<dbReference type="EMBL" id="AZIM01002063">
    <property type="protein sequence ID" value="ETE64899.1"/>
    <property type="molecule type" value="Genomic_DNA"/>
</dbReference>
<evidence type="ECO:0000259" key="1">
    <source>
        <dbReference type="PROSITE" id="PS51444"/>
    </source>
</evidence>
<dbReference type="PROSITE" id="PS51444">
    <property type="entry name" value="FH2"/>
    <property type="match status" value="1"/>
</dbReference>
<feature type="domain" description="FH2" evidence="1">
    <location>
        <begin position="1"/>
        <end position="277"/>
    </location>
</feature>
<dbReference type="AlphaFoldDB" id="V8NRK3"/>
<dbReference type="Proteomes" id="UP000018936">
    <property type="component" value="Unassembled WGS sequence"/>
</dbReference>
<dbReference type="SMART" id="SM00498">
    <property type="entry name" value="FH2"/>
    <property type="match status" value="1"/>
</dbReference>
<evidence type="ECO:0000313" key="2">
    <source>
        <dbReference type="EMBL" id="ETE64899.1"/>
    </source>
</evidence>
<accession>V8NRK3</accession>
<dbReference type="GO" id="GO:0030041">
    <property type="term" value="P:actin filament polymerization"/>
    <property type="evidence" value="ECO:0007669"/>
    <property type="project" value="TreeGrafter"/>
</dbReference>
<dbReference type="PANTHER" id="PTHR45691">
    <property type="entry name" value="PROTEIN DIAPHANOUS"/>
    <property type="match status" value="1"/>
</dbReference>
<dbReference type="Pfam" id="PF02181">
    <property type="entry name" value="FH2"/>
    <property type="match status" value="1"/>
</dbReference>
<dbReference type="SUPFAM" id="SSF101447">
    <property type="entry name" value="Formin homology 2 domain (FH2 domain)"/>
    <property type="match status" value="1"/>
</dbReference>
<feature type="non-terminal residue" evidence="2">
    <location>
        <position position="1"/>
    </location>
</feature>
<name>V8NRK3_OPHHA</name>
<keyword evidence="3" id="KW-1185">Reference proteome</keyword>
<dbReference type="PANTHER" id="PTHR45691:SF3">
    <property type="entry name" value="PROTEIN DIAPHANOUS HOMOLOG 2"/>
    <property type="match status" value="1"/>
</dbReference>
<sequence>MPYEEIKHIILEVDEAKLSEALIQNLVKNLPEQKELNALAELKNEYEDLCESEQFGVVMSSVKLLQPRLNGILFKLTFEEHINNIKPGIMAVTIACEELKKSESFTRLLELVLMIGNYMNSGSRNAQSLGFNISFLCKIRDTKSTDQKTTLLHFLADICEEKYQDILKFPDELEHVESASKGVAADEKKMPHNSLDYTIELQYLPLEVSAQSLKSSLDSMGHQIQRLDTDIKKFPKIEDPRDKFVEKMIISFCSFASQICAIMSCLQCLSNITRNNF</sequence>
<gene>
    <name evidence="2" type="primary">DIAPH2</name>
    <name evidence="2" type="ORF">L345_09331</name>
</gene>
<proteinExistence type="predicted"/>
<reference evidence="2 3" key="1">
    <citation type="journal article" date="2013" name="Proc. Natl. Acad. Sci. U.S.A.">
        <title>The king cobra genome reveals dynamic gene evolution and adaptation in the snake venom system.</title>
        <authorList>
            <person name="Vonk F.J."/>
            <person name="Casewell N.R."/>
            <person name="Henkel C.V."/>
            <person name="Heimberg A.M."/>
            <person name="Jansen H.J."/>
            <person name="McCleary R.J."/>
            <person name="Kerkkamp H.M."/>
            <person name="Vos R.A."/>
            <person name="Guerreiro I."/>
            <person name="Calvete J.J."/>
            <person name="Wuster W."/>
            <person name="Woods A.E."/>
            <person name="Logan J.M."/>
            <person name="Harrison R.A."/>
            <person name="Castoe T.A."/>
            <person name="de Koning A.P."/>
            <person name="Pollock D.D."/>
            <person name="Yandell M."/>
            <person name="Calderon D."/>
            <person name="Renjifo C."/>
            <person name="Currier R.B."/>
            <person name="Salgado D."/>
            <person name="Pla D."/>
            <person name="Sanz L."/>
            <person name="Hyder A.S."/>
            <person name="Ribeiro J.M."/>
            <person name="Arntzen J.W."/>
            <person name="van den Thillart G.E."/>
            <person name="Boetzer M."/>
            <person name="Pirovano W."/>
            <person name="Dirks R.P."/>
            <person name="Spaink H.P."/>
            <person name="Duboule D."/>
            <person name="McGlinn E."/>
            <person name="Kini R.M."/>
            <person name="Richardson M.K."/>
        </authorList>
    </citation>
    <scope>NUCLEOTIDE SEQUENCE</scope>
    <source>
        <tissue evidence="2">Blood</tissue>
    </source>
</reference>
<dbReference type="InterPro" id="IPR015425">
    <property type="entry name" value="FH2_Formin"/>
</dbReference>
<dbReference type="GO" id="GO:0005884">
    <property type="term" value="C:actin filament"/>
    <property type="evidence" value="ECO:0007669"/>
    <property type="project" value="TreeGrafter"/>
</dbReference>
<dbReference type="OrthoDB" id="1668162at2759"/>
<organism evidence="2 3">
    <name type="scientific">Ophiophagus hannah</name>
    <name type="common">King cobra</name>
    <name type="synonym">Naja hannah</name>
    <dbReference type="NCBI Taxonomy" id="8665"/>
    <lineage>
        <taxon>Eukaryota</taxon>
        <taxon>Metazoa</taxon>
        <taxon>Chordata</taxon>
        <taxon>Craniata</taxon>
        <taxon>Vertebrata</taxon>
        <taxon>Euteleostomi</taxon>
        <taxon>Lepidosauria</taxon>
        <taxon>Squamata</taxon>
        <taxon>Bifurcata</taxon>
        <taxon>Unidentata</taxon>
        <taxon>Episquamata</taxon>
        <taxon>Toxicofera</taxon>
        <taxon>Serpentes</taxon>
        <taxon>Colubroidea</taxon>
        <taxon>Elapidae</taxon>
        <taxon>Elapinae</taxon>
        <taxon>Ophiophagus</taxon>
    </lineage>
</organism>
<evidence type="ECO:0000313" key="3">
    <source>
        <dbReference type="Proteomes" id="UP000018936"/>
    </source>
</evidence>